<dbReference type="GO" id="GO:0005829">
    <property type="term" value="C:cytosol"/>
    <property type="evidence" value="ECO:0007669"/>
    <property type="project" value="TreeGrafter"/>
</dbReference>
<dbReference type="InterPro" id="IPR011611">
    <property type="entry name" value="PfkB_dom"/>
</dbReference>
<evidence type="ECO:0000256" key="2">
    <source>
        <dbReference type="ARBA" id="ARBA00022777"/>
    </source>
</evidence>
<dbReference type="PANTHER" id="PTHR10584">
    <property type="entry name" value="SUGAR KINASE"/>
    <property type="match status" value="1"/>
</dbReference>
<keyword evidence="1" id="KW-0808">Transferase</keyword>
<proteinExistence type="predicted"/>
<dbReference type="EMBL" id="DVMU01000061">
    <property type="protein sequence ID" value="HIU33458.1"/>
    <property type="molecule type" value="Genomic_DNA"/>
</dbReference>
<dbReference type="Proteomes" id="UP000824072">
    <property type="component" value="Unassembled WGS sequence"/>
</dbReference>
<dbReference type="AlphaFoldDB" id="A0A9D1IA45"/>
<name>A0A9D1IA45_9FIRM</name>
<comment type="caution">
    <text evidence="4">The sequence shown here is derived from an EMBL/GenBank/DDBJ whole genome shotgun (WGS) entry which is preliminary data.</text>
</comment>
<dbReference type="CDD" id="cd01941">
    <property type="entry name" value="YeiC_kinase_like"/>
    <property type="match status" value="1"/>
</dbReference>
<protein>
    <submittedName>
        <fullName evidence="4">Bifunctional hydroxymethylpyrimidine kinase/phosphomethylpyrimidine kinase</fullName>
    </submittedName>
</protein>
<accession>A0A9D1IA45</accession>
<dbReference type="SUPFAM" id="SSF53613">
    <property type="entry name" value="Ribokinase-like"/>
    <property type="match status" value="1"/>
</dbReference>
<evidence type="ECO:0000313" key="5">
    <source>
        <dbReference type="Proteomes" id="UP000824072"/>
    </source>
</evidence>
<dbReference type="Pfam" id="PF00294">
    <property type="entry name" value="PfkB"/>
    <property type="match status" value="1"/>
</dbReference>
<dbReference type="Gene3D" id="3.40.1190.20">
    <property type="match status" value="1"/>
</dbReference>
<organism evidence="4 5">
    <name type="scientific">Candidatus Pullichristensenella excrementigallinarum</name>
    <dbReference type="NCBI Taxonomy" id="2840907"/>
    <lineage>
        <taxon>Bacteria</taxon>
        <taxon>Bacillati</taxon>
        <taxon>Bacillota</taxon>
        <taxon>Clostridia</taxon>
        <taxon>Candidatus Pullichristensenella</taxon>
    </lineage>
</organism>
<dbReference type="InterPro" id="IPR029056">
    <property type="entry name" value="Ribokinase-like"/>
</dbReference>
<evidence type="ECO:0000313" key="4">
    <source>
        <dbReference type="EMBL" id="HIU33458.1"/>
    </source>
</evidence>
<keyword evidence="2 4" id="KW-0418">Kinase</keyword>
<evidence type="ECO:0000256" key="1">
    <source>
        <dbReference type="ARBA" id="ARBA00022679"/>
    </source>
</evidence>
<dbReference type="GO" id="GO:0016301">
    <property type="term" value="F:kinase activity"/>
    <property type="evidence" value="ECO:0007669"/>
    <property type="project" value="UniProtKB-KW"/>
</dbReference>
<dbReference type="PANTHER" id="PTHR10584:SF166">
    <property type="entry name" value="RIBOKINASE"/>
    <property type="match status" value="1"/>
</dbReference>
<gene>
    <name evidence="4" type="ORF">IAB02_02720</name>
</gene>
<reference evidence="4" key="2">
    <citation type="journal article" date="2021" name="PeerJ">
        <title>Extensive microbial diversity within the chicken gut microbiome revealed by metagenomics and culture.</title>
        <authorList>
            <person name="Gilroy R."/>
            <person name="Ravi A."/>
            <person name="Getino M."/>
            <person name="Pursley I."/>
            <person name="Horton D.L."/>
            <person name="Alikhan N.F."/>
            <person name="Baker D."/>
            <person name="Gharbi K."/>
            <person name="Hall N."/>
            <person name="Watson M."/>
            <person name="Adriaenssens E.M."/>
            <person name="Foster-Nyarko E."/>
            <person name="Jarju S."/>
            <person name="Secka A."/>
            <person name="Antonio M."/>
            <person name="Oren A."/>
            <person name="Chaudhuri R.R."/>
            <person name="La Ragione R."/>
            <person name="Hildebrand F."/>
            <person name="Pallen M.J."/>
        </authorList>
    </citation>
    <scope>NUCLEOTIDE SEQUENCE</scope>
    <source>
        <strain evidence="4">ChiHcec3-11533</strain>
    </source>
</reference>
<evidence type="ECO:0000259" key="3">
    <source>
        <dbReference type="Pfam" id="PF00294"/>
    </source>
</evidence>
<sequence length="310" mass="33183">MGNSHPVAVIGSVNMDIGGHPFGRYLPGDSNPGRIRLSLGGVGANIARNARALGLEVEFVTAIGGDSFADLVERELLREGLRLDAALRAPEESTSTYLYVTDERGDMVSAVSDMRITLRQTPDFFRDRLNFLNATRAVMLDANLSQDSLCFLAENLRVPIFADAVSVAKAVRLRPVLRYLHTLRPNRLEAEALTGILISNPDAALRAARTLVEAGLNRVLITLGEGGVCYADSGTAFCVPALPTCLKNATGAGDAFSAAVLWAWTEDLSSRDTCLYALAAASIAAEDEETVSANLSLRAIKQRLESEGFA</sequence>
<reference evidence="4" key="1">
    <citation type="submission" date="2020-10" db="EMBL/GenBank/DDBJ databases">
        <authorList>
            <person name="Gilroy R."/>
        </authorList>
    </citation>
    <scope>NUCLEOTIDE SEQUENCE</scope>
    <source>
        <strain evidence="4">ChiHcec3-11533</strain>
    </source>
</reference>
<feature type="domain" description="Carbohydrate kinase PfkB" evidence="3">
    <location>
        <begin position="7"/>
        <end position="292"/>
    </location>
</feature>